<name>A0ABY7M8K1_9CHLR</name>
<evidence type="ECO:0000313" key="2">
    <source>
        <dbReference type="Proteomes" id="UP001212803"/>
    </source>
</evidence>
<dbReference type="PANTHER" id="PTHR12993:SF11">
    <property type="entry name" value="N-ACETYLGLUCOSAMINYL-PHOSPHATIDYLINOSITOL DE-N-ACETYLASE"/>
    <property type="match status" value="1"/>
</dbReference>
<accession>A0ABY7M8K1</accession>
<dbReference type="SUPFAM" id="SSF102588">
    <property type="entry name" value="LmbE-like"/>
    <property type="match status" value="1"/>
</dbReference>
<protein>
    <submittedName>
        <fullName evidence="1">PIG-L family deacetylase</fullName>
    </submittedName>
</protein>
<dbReference type="InterPro" id="IPR003737">
    <property type="entry name" value="GlcNAc_PI_deacetylase-related"/>
</dbReference>
<dbReference type="Pfam" id="PF02585">
    <property type="entry name" value="PIG-L"/>
    <property type="match status" value="1"/>
</dbReference>
<dbReference type="Gene3D" id="3.40.50.10320">
    <property type="entry name" value="LmbE-like"/>
    <property type="match status" value="1"/>
</dbReference>
<evidence type="ECO:0000313" key="1">
    <source>
        <dbReference type="EMBL" id="WBL36863.1"/>
    </source>
</evidence>
<keyword evidence="2" id="KW-1185">Reference proteome</keyword>
<dbReference type="Proteomes" id="UP001212803">
    <property type="component" value="Chromosome"/>
</dbReference>
<organism evidence="1 2">
    <name type="scientific">Tepidiforma flava</name>
    <dbReference type="NCBI Taxonomy" id="3004094"/>
    <lineage>
        <taxon>Bacteria</taxon>
        <taxon>Bacillati</taxon>
        <taxon>Chloroflexota</taxon>
        <taxon>Tepidiformia</taxon>
        <taxon>Tepidiformales</taxon>
        <taxon>Tepidiformaceae</taxon>
        <taxon>Tepidiforma</taxon>
    </lineage>
</organism>
<dbReference type="EMBL" id="CP115149">
    <property type="protein sequence ID" value="WBL36863.1"/>
    <property type="molecule type" value="Genomic_DNA"/>
</dbReference>
<reference evidence="1 2" key="1">
    <citation type="journal article" date="2023" name="ISME J.">
        <title>Thermophilic Dehalococcoidia with unusual traits shed light on an unexpected past.</title>
        <authorList>
            <person name="Palmer M."/>
            <person name="Covington J.K."/>
            <person name="Zhou E.M."/>
            <person name="Thomas S.C."/>
            <person name="Habib N."/>
            <person name="Seymour C.O."/>
            <person name="Lai D."/>
            <person name="Johnston J."/>
            <person name="Hashimi A."/>
            <person name="Jiao J.Y."/>
            <person name="Muok A.R."/>
            <person name="Liu L."/>
            <person name="Xian W.D."/>
            <person name="Zhi X.Y."/>
            <person name="Li M.M."/>
            <person name="Silva L.P."/>
            <person name="Bowen B.P."/>
            <person name="Louie K."/>
            <person name="Briegel A."/>
            <person name="Pett-Ridge J."/>
            <person name="Weber P.K."/>
            <person name="Tocheva E.I."/>
            <person name="Woyke T."/>
            <person name="Northen T.R."/>
            <person name="Mayali X."/>
            <person name="Li W.J."/>
            <person name="Hedlund B.P."/>
        </authorList>
    </citation>
    <scope>NUCLEOTIDE SEQUENCE [LARGE SCALE GENOMIC DNA]</scope>
    <source>
        <strain evidence="1 2">YIM 72310</strain>
    </source>
</reference>
<dbReference type="InterPro" id="IPR024078">
    <property type="entry name" value="LmbE-like_dom_sf"/>
</dbReference>
<dbReference type="PANTHER" id="PTHR12993">
    <property type="entry name" value="N-ACETYLGLUCOSAMINYL-PHOSPHATIDYLINOSITOL DE-N-ACETYLASE-RELATED"/>
    <property type="match status" value="1"/>
</dbReference>
<gene>
    <name evidence="1" type="ORF">O0235_04700</name>
</gene>
<proteinExistence type="predicted"/>
<sequence>MPVALVIAAHPDDGELGCGGYVLQLIEAGWTVHWVVTTNGAKGTADRSMPRERLIALRREEQAEACRRLGTAPPRLLGFEDGELAYSRELVGALVRVIREVRPEAVLTHDPTDFIIRDRFINHADHRATGAAALDAVYPAARDHLNFPEQVAEGLEPWRVRELLLWNTNAPNFDVDIGAQLERKVWSLSAHVSQFGRGEELARFAQERWRTPDGRFVERFRRVALEF</sequence>
<dbReference type="RefSeq" id="WP_270057380.1">
    <property type="nucleotide sequence ID" value="NZ_CP115149.1"/>
</dbReference>